<keyword evidence="3" id="KW-1185">Reference proteome</keyword>
<name>A0ABW9FKH1_9NOCA</name>
<dbReference type="Proteomes" id="UP001629745">
    <property type="component" value="Unassembled WGS sequence"/>
</dbReference>
<keyword evidence="1" id="KW-1133">Transmembrane helix</keyword>
<feature type="transmembrane region" description="Helical" evidence="1">
    <location>
        <begin position="55"/>
        <end position="75"/>
    </location>
</feature>
<proteinExistence type="predicted"/>
<evidence type="ECO:0000256" key="1">
    <source>
        <dbReference type="SAM" id="Phobius"/>
    </source>
</evidence>
<protein>
    <submittedName>
        <fullName evidence="2">DUF1109 domain-containing protein</fullName>
    </submittedName>
</protein>
<feature type="transmembrane region" description="Helical" evidence="1">
    <location>
        <begin position="87"/>
        <end position="108"/>
    </location>
</feature>
<sequence length="204" mass="22865">MSEMSVDGKRSRARKRYRPPGVILPVVAALAVMVLFCLHYGWWPSRFGTSSWAEPLLFFLGALLVLVVVGLIWAVRTLIYAVEERQWSWWILPVPAVVLVAVAVGNLVPPMAFEDVRPEFEDAAQELLAGPDQTRENLEIGRFDIDKAFKGSDGTVYFREESWFGFGSSSGWVYSPNGQPVGFGDFSSTLIDGPWYEYTEVYTG</sequence>
<dbReference type="EMBL" id="JBDLNV010000006">
    <property type="protein sequence ID" value="MFM1725235.1"/>
    <property type="molecule type" value="Genomic_DNA"/>
</dbReference>
<evidence type="ECO:0000313" key="3">
    <source>
        <dbReference type="Proteomes" id="UP001629745"/>
    </source>
</evidence>
<comment type="caution">
    <text evidence="2">The sequence shown here is derived from an EMBL/GenBank/DDBJ whole genome shotgun (WGS) entry which is preliminary data.</text>
</comment>
<accession>A0ABW9FKH1</accession>
<keyword evidence="1" id="KW-0472">Membrane</keyword>
<feature type="transmembrane region" description="Helical" evidence="1">
    <location>
        <begin position="21"/>
        <end position="43"/>
    </location>
</feature>
<keyword evidence="1" id="KW-0812">Transmembrane</keyword>
<dbReference type="RefSeq" id="WP_420165726.1">
    <property type="nucleotide sequence ID" value="NZ_JBDLNV010000006.1"/>
</dbReference>
<organism evidence="2 3">
    <name type="scientific">Rhodococcus parequi</name>
    <dbReference type="NCBI Taxonomy" id="3137122"/>
    <lineage>
        <taxon>Bacteria</taxon>
        <taxon>Bacillati</taxon>
        <taxon>Actinomycetota</taxon>
        <taxon>Actinomycetes</taxon>
        <taxon>Mycobacteriales</taxon>
        <taxon>Nocardiaceae</taxon>
        <taxon>Rhodococcus</taxon>
    </lineage>
</organism>
<reference evidence="2 3" key="1">
    <citation type="submission" date="2023-11" db="EMBL/GenBank/DDBJ databases">
        <authorList>
            <person name="Val-Calvo J."/>
            <person name="Scortti M."/>
            <person name="Vazquez-Boland J."/>
        </authorList>
    </citation>
    <scope>NUCLEOTIDE SEQUENCE [LARGE SCALE GENOMIC DNA]</scope>
    <source>
        <strain evidence="2 3">PAM 2766</strain>
    </source>
</reference>
<evidence type="ECO:0000313" key="2">
    <source>
        <dbReference type="EMBL" id="MFM1725235.1"/>
    </source>
</evidence>
<gene>
    <name evidence="2" type="ORF">ABEU20_003846</name>
</gene>